<dbReference type="InterPro" id="IPR027417">
    <property type="entry name" value="P-loop_NTPase"/>
</dbReference>
<comment type="caution">
    <text evidence="1">The sequence shown here is derived from an EMBL/GenBank/DDBJ whole genome shotgun (WGS) entry which is preliminary data.</text>
</comment>
<dbReference type="SUPFAM" id="SSF52540">
    <property type="entry name" value="P-loop containing nucleoside triphosphate hydrolases"/>
    <property type="match status" value="1"/>
</dbReference>
<evidence type="ECO:0000313" key="2">
    <source>
        <dbReference type="Proteomes" id="UP000177383"/>
    </source>
</evidence>
<dbReference type="Pfam" id="PF13238">
    <property type="entry name" value="AAA_18"/>
    <property type="match status" value="1"/>
</dbReference>
<accession>A0A1F5ZR84</accession>
<dbReference type="Gene3D" id="3.40.50.300">
    <property type="entry name" value="P-loop containing nucleotide triphosphate hydrolases"/>
    <property type="match status" value="1"/>
</dbReference>
<dbReference type="EMBL" id="MFJE01000008">
    <property type="protein sequence ID" value="OGG14969.1"/>
    <property type="molecule type" value="Genomic_DNA"/>
</dbReference>
<evidence type="ECO:0008006" key="3">
    <source>
        <dbReference type="Google" id="ProtNLM"/>
    </source>
</evidence>
<evidence type="ECO:0000313" key="1">
    <source>
        <dbReference type="EMBL" id="OGG14969.1"/>
    </source>
</evidence>
<reference evidence="1 2" key="1">
    <citation type="journal article" date="2016" name="Nat. Commun.">
        <title>Thousands of microbial genomes shed light on interconnected biogeochemical processes in an aquifer system.</title>
        <authorList>
            <person name="Anantharaman K."/>
            <person name="Brown C.T."/>
            <person name="Hug L.A."/>
            <person name="Sharon I."/>
            <person name="Castelle C.J."/>
            <person name="Probst A.J."/>
            <person name="Thomas B.C."/>
            <person name="Singh A."/>
            <person name="Wilkins M.J."/>
            <person name="Karaoz U."/>
            <person name="Brodie E.L."/>
            <person name="Williams K.H."/>
            <person name="Hubbard S.S."/>
            <person name="Banfield J.F."/>
        </authorList>
    </citation>
    <scope>NUCLEOTIDE SEQUENCE [LARGE SCALE GENOMIC DNA]</scope>
</reference>
<sequence length="184" mass="21124">MKALETYHLQITGPSGSGKTYFSERLHELGYSAFDADKFDNLGNHVDEQGNIVEYNHEGGLDWFQKHQWTWDAKVLKEILSQHERIIIFGGAVNEEETATLFDRVFHLHLDQESILKNLRSSERTNPYGQTEVQQQVAAAKIEEFYSHPPAGWIPLYSRDPLELVAEIEKHMGGTLKKDLIEVE</sequence>
<dbReference type="AlphaFoldDB" id="A0A1F5ZR84"/>
<dbReference type="Proteomes" id="UP000177383">
    <property type="component" value="Unassembled WGS sequence"/>
</dbReference>
<protein>
    <recommendedName>
        <fullName evidence="3">Shikimate kinase</fullName>
    </recommendedName>
</protein>
<dbReference type="STRING" id="1798375.A2773_01600"/>
<gene>
    <name evidence="1" type="ORF">A2773_01600</name>
</gene>
<proteinExistence type="predicted"/>
<name>A0A1F5ZR84_9BACT</name>
<organism evidence="1 2">
    <name type="scientific">Candidatus Gottesmanbacteria bacterium RIFCSPHIGHO2_01_FULL_39_10</name>
    <dbReference type="NCBI Taxonomy" id="1798375"/>
    <lineage>
        <taxon>Bacteria</taxon>
        <taxon>Candidatus Gottesmaniibacteriota</taxon>
    </lineage>
</organism>